<dbReference type="NCBIfam" id="TIGR00056">
    <property type="entry name" value="MlaE family lipid ABC transporter permease subunit"/>
    <property type="match status" value="1"/>
</dbReference>
<proteinExistence type="inferred from homology"/>
<evidence type="ECO:0000313" key="3">
    <source>
        <dbReference type="EMBL" id="SON87997.1"/>
    </source>
</evidence>
<gene>
    <name evidence="2" type="ORF">RN20_08180</name>
    <name evidence="3" type="ORF">XAP6984_830114</name>
    <name evidence="4" type="ORF">XAP7430_790112</name>
    <name evidence="5" type="ORF">XFF6991_150027</name>
</gene>
<evidence type="ECO:0000313" key="7">
    <source>
        <dbReference type="Proteomes" id="UP000234166"/>
    </source>
</evidence>
<feature type="transmembrane region" description="Helical" evidence="1">
    <location>
        <begin position="306"/>
        <end position="327"/>
    </location>
</feature>
<dbReference type="GO" id="GO:0043190">
    <property type="term" value="C:ATP-binding cassette (ABC) transporter complex"/>
    <property type="evidence" value="ECO:0007669"/>
    <property type="project" value="InterPro"/>
</dbReference>
<evidence type="ECO:0000313" key="5">
    <source>
        <dbReference type="EMBL" id="SOO22266.1"/>
    </source>
</evidence>
<evidence type="ECO:0000313" key="2">
    <source>
        <dbReference type="EMBL" id="KHS38345.1"/>
    </source>
</evidence>
<evidence type="ECO:0000313" key="8">
    <source>
        <dbReference type="Proteomes" id="UP000234181"/>
    </source>
</evidence>
<comment type="caution">
    <text evidence="5">The sequence shown here is derived from an EMBL/GenBank/DDBJ whole genome shotgun (WGS) entry which is preliminary data.</text>
</comment>
<dbReference type="AlphaFoldDB" id="A0A0A6TTN3"/>
<name>A0A0A6TTN3_XANCH</name>
<keyword evidence="1" id="KW-1133">Transmembrane helix</keyword>
<feature type="transmembrane region" description="Helical" evidence="1">
    <location>
        <begin position="164"/>
        <end position="187"/>
    </location>
</feature>
<feature type="transmembrane region" description="Helical" evidence="1">
    <location>
        <begin position="194"/>
        <end position="218"/>
    </location>
</feature>
<keyword evidence="1" id="KW-0997">Cell inner membrane</keyword>
<dbReference type="Proteomes" id="UP000234181">
    <property type="component" value="Unassembled WGS sequence"/>
</dbReference>
<dbReference type="Proteomes" id="UP000234345">
    <property type="component" value="Unassembled WGS sequence"/>
</dbReference>
<evidence type="ECO:0000313" key="6">
    <source>
        <dbReference type="Proteomes" id="UP000031180"/>
    </source>
</evidence>
<dbReference type="EMBL" id="OCYT01000143">
    <property type="protein sequence ID" value="SON87997.1"/>
    <property type="molecule type" value="Genomic_DNA"/>
</dbReference>
<dbReference type="Proteomes" id="UP000031180">
    <property type="component" value="Unassembled WGS sequence"/>
</dbReference>
<comment type="subcellular location">
    <subcellularLocation>
        <location evidence="1">Cell inner membrane</location>
        <topology evidence="1">Multi-pass membrane protein</topology>
    </subcellularLocation>
</comment>
<dbReference type="Proteomes" id="UP000234166">
    <property type="component" value="Unassembled WGS sequence"/>
</dbReference>
<dbReference type="InterPro" id="IPR003453">
    <property type="entry name" value="ABC_MlaE_roteobac"/>
</dbReference>
<comment type="similarity">
    <text evidence="1">Belongs to the MlaE permease family.</text>
</comment>
<dbReference type="InterPro" id="IPR030802">
    <property type="entry name" value="Permease_MalE"/>
</dbReference>
<keyword evidence="1" id="KW-0812">Transmembrane</keyword>
<protein>
    <submittedName>
        <fullName evidence="5">ABC transporter permease</fullName>
    </submittedName>
</protein>
<dbReference type="EMBL" id="OCYS01000137">
    <property type="protein sequence ID" value="SON92629.1"/>
    <property type="molecule type" value="Genomic_DNA"/>
</dbReference>
<evidence type="ECO:0000313" key="9">
    <source>
        <dbReference type="Proteomes" id="UP000234345"/>
    </source>
</evidence>
<dbReference type="PANTHER" id="PTHR30188">
    <property type="entry name" value="ABC TRANSPORTER PERMEASE PROTEIN-RELATED"/>
    <property type="match status" value="1"/>
</dbReference>
<reference evidence="6" key="2">
    <citation type="submission" date="2015-04" db="EMBL/GenBank/DDBJ databases">
        <title>Genome sequencing of pathogens of bean.</title>
        <authorList>
            <person name="Harrison J.W."/>
            <person name="Aritua V."/>
            <person name="Sapp M."/>
            <person name="Smith J."/>
            <person name="Studholme D.J."/>
        </authorList>
    </citation>
    <scope>NUCLEOTIDE SEQUENCE [LARGE SCALE GENOMIC DNA]</scope>
    <source>
        <strain evidence="6">NCPPB 1138</strain>
    </source>
</reference>
<keyword evidence="8" id="KW-1185">Reference proteome</keyword>
<dbReference type="GO" id="GO:0005548">
    <property type="term" value="F:phospholipid transporter activity"/>
    <property type="evidence" value="ECO:0007669"/>
    <property type="project" value="TreeGrafter"/>
</dbReference>
<evidence type="ECO:0000313" key="4">
    <source>
        <dbReference type="EMBL" id="SON92629.1"/>
    </source>
</evidence>
<evidence type="ECO:0000256" key="1">
    <source>
        <dbReference type="RuleBase" id="RU362044"/>
    </source>
</evidence>
<reference evidence="7 8" key="4">
    <citation type="submission" date="2017-10" db="EMBL/GenBank/DDBJ databases">
        <authorList>
            <person name="Regsiter A."/>
            <person name="William W."/>
        </authorList>
    </citation>
    <scope>NUCLEOTIDE SEQUENCE [LARGE SCALE GENOMIC DNA]</scope>
    <source>
        <strain evidence="3 8">CFBP6984</strain>
        <strain evidence="5 9">CFBP6991</strain>
        <strain evidence="4 7">CFBP7430</strain>
    </source>
</reference>
<organism evidence="5 9">
    <name type="scientific">Xanthomonas campestris pv. phaseoli</name>
    <dbReference type="NCBI Taxonomy" id="317013"/>
    <lineage>
        <taxon>Bacteria</taxon>
        <taxon>Pseudomonadati</taxon>
        <taxon>Pseudomonadota</taxon>
        <taxon>Gammaproteobacteria</taxon>
        <taxon>Lysobacterales</taxon>
        <taxon>Lysobacteraceae</taxon>
        <taxon>Xanthomonas</taxon>
    </lineage>
</organism>
<sequence>MIKPQPPRIEQDSQDQAQVRLAGSWVLATALPQAELLQAVPEGVRRIDARGIQQLDSAGVLQLLRFAGRMGLKEDAIDFRDEHQALVCTIEELNDERPKPKRDYGFVAALDRLGRATHRVGQDILELNSFLGENLVKIMRLIHEPRRFRLTSTVHHMEQVGLDAVPLVVLLSYLVGAVIAFLGSTILRDFGAEIYVVELVSIAFLREFAVLLTAIVLAGRTASAFTAQIGAMKSREEVDAIRTLGLDPIDLLVIPRLLALVFTLPLLTFIAMIAGLAGGVTVGAFDLDIPPQMYLARMHDTIQLRHFLVGLSKAPLFALVIGLIGCLEGLKVSGTAQSVGERTTSSVVQTISLVIILDAIAALWFMKMGW</sequence>
<feature type="transmembrane region" description="Helical" evidence="1">
    <location>
        <begin position="257"/>
        <end position="285"/>
    </location>
</feature>
<dbReference type="PANTHER" id="PTHR30188:SF3">
    <property type="entry name" value="ABC TRANSPORTER PERMEASE"/>
    <property type="match status" value="1"/>
</dbReference>
<dbReference type="eggNOG" id="COG0767">
    <property type="taxonomic scope" value="Bacteria"/>
</dbReference>
<dbReference type="EMBL" id="OCZC01000043">
    <property type="protein sequence ID" value="SOO22266.1"/>
    <property type="molecule type" value="Genomic_DNA"/>
</dbReference>
<reference evidence="2" key="3">
    <citation type="submission" date="2015-04" db="EMBL/GenBank/DDBJ databases">
        <authorList>
            <person name="Harrison J.W."/>
            <person name="Aritua V."/>
            <person name="Sapp M."/>
            <person name="Smith J."/>
            <person name="Studholme D.J."/>
        </authorList>
    </citation>
    <scope>NUCLEOTIDE SEQUENCE</scope>
    <source>
        <strain evidence="2">NCPPB 1138</strain>
    </source>
</reference>
<dbReference type="RefSeq" id="WP_007962042.1">
    <property type="nucleotide sequence ID" value="NZ_CP012048.1"/>
</dbReference>
<accession>A0A0A6TTN3</accession>
<keyword evidence="1" id="KW-0472">Membrane</keyword>
<feature type="transmembrane region" description="Helical" evidence="1">
    <location>
        <begin position="347"/>
        <end position="366"/>
    </location>
</feature>
<dbReference type="EMBL" id="JWTI02000013">
    <property type="protein sequence ID" value="KHS38345.1"/>
    <property type="molecule type" value="Genomic_DNA"/>
</dbReference>
<keyword evidence="1" id="KW-1003">Cell membrane</keyword>
<dbReference type="Pfam" id="PF02405">
    <property type="entry name" value="MlaE"/>
    <property type="match status" value="1"/>
</dbReference>
<reference evidence="2" key="1">
    <citation type="journal article" date="2015" name="Front. Microbiol.">
        <title>Genome sequencing reveals a new lineage associated with lablab bean and genetic exchange between pv. and subsp.</title>
        <authorList>
            <person name="Aritua V."/>
            <person name="Harrison J."/>
            <person name="Sapp M."/>
            <person name="Buruchara R."/>
            <person name="Smith J."/>
            <person name="Studholme D.J."/>
        </authorList>
    </citation>
    <scope>NUCLEOTIDE SEQUENCE</scope>
    <source>
        <strain evidence="2">NCPPB 1138</strain>
    </source>
</reference>